<comment type="caution">
    <text evidence="5">The sequence shown here is derived from an EMBL/GenBank/DDBJ whole genome shotgun (WGS) entry which is preliminary data.</text>
</comment>
<dbReference type="PANTHER" id="PTHR11739:SF4">
    <property type="entry name" value="CITRATE SYNTHASE, PEROXISOMAL"/>
    <property type="match status" value="1"/>
</dbReference>
<dbReference type="OrthoDB" id="9759263at2"/>
<sequence>MDGVKTEIGYTTADQIVVRGADLSTEILGKFDFVDMIYWLNFARRPEERERAMVNAILVAATDHGLTPSAIASRLTLLGAPESVQGAVAAGLLGAGGRFLGTIQNVSELLTSSARDLPPEASETDIAETARQLVQRQRQARSTIPGVGHPIHVGGDPRVEILRRISRDNGYFGKHWRLALAIPKALEETLGKRLPLNAAGALGAMISDMGFDSVFGRGLILVGRAAGLIAHLREETETPIAANLWELVLEQDPRNGTGGK</sequence>
<dbReference type="Gene3D" id="1.10.580.10">
    <property type="entry name" value="Citrate Synthase, domain 1"/>
    <property type="match status" value="1"/>
</dbReference>
<gene>
    <name evidence="5" type="ORF">C5L14_03530</name>
</gene>
<keyword evidence="4" id="KW-0808">Transferase</keyword>
<keyword evidence="5" id="KW-0456">Lyase</keyword>
<organism evidence="5 6">
    <name type="scientific">Labrys okinawensis</name>
    <dbReference type="NCBI Taxonomy" id="346911"/>
    <lineage>
        <taxon>Bacteria</taxon>
        <taxon>Pseudomonadati</taxon>
        <taxon>Pseudomonadota</taxon>
        <taxon>Alphaproteobacteria</taxon>
        <taxon>Hyphomicrobiales</taxon>
        <taxon>Xanthobacteraceae</taxon>
        <taxon>Labrys</taxon>
    </lineage>
</organism>
<accession>A0A2S9QJW5</accession>
<dbReference type="EC" id="2.3.3.16" evidence="3"/>
<dbReference type="GO" id="GO:0005829">
    <property type="term" value="C:cytosol"/>
    <property type="evidence" value="ECO:0007669"/>
    <property type="project" value="TreeGrafter"/>
</dbReference>
<dbReference type="Pfam" id="PF00285">
    <property type="entry name" value="Citrate_synt"/>
    <property type="match status" value="1"/>
</dbReference>
<name>A0A2S9QJW5_9HYPH</name>
<dbReference type="GO" id="GO:0016829">
    <property type="term" value="F:lyase activity"/>
    <property type="evidence" value="ECO:0007669"/>
    <property type="project" value="UniProtKB-KW"/>
</dbReference>
<evidence type="ECO:0000313" key="5">
    <source>
        <dbReference type="EMBL" id="PRH89644.1"/>
    </source>
</evidence>
<protein>
    <recommendedName>
        <fullName evidence="3">citrate synthase (unknown stereospecificity)</fullName>
        <ecNumber evidence="3">2.3.3.16</ecNumber>
    </recommendedName>
</protein>
<dbReference type="Gene3D" id="1.10.230.10">
    <property type="entry name" value="Cytochrome P450-Terp, domain 2"/>
    <property type="match status" value="1"/>
</dbReference>
<dbReference type="Proteomes" id="UP000237682">
    <property type="component" value="Unassembled WGS sequence"/>
</dbReference>
<dbReference type="GO" id="GO:0005975">
    <property type="term" value="P:carbohydrate metabolic process"/>
    <property type="evidence" value="ECO:0007669"/>
    <property type="project" value="TreeGrafter"/>
</dbReference>
<reference evidence="5 6" key="1">
    <citation type="submission" date="2018-02" db="EMBL/GenBank/DDBJ databases">
        <title>Whole genome sequencing of endophytic bacterium.</title>
        <authorList>
            <person name="Eedara R."/>
            <person name="Podile A.R."/>
        </authorList>
    </citation>
    <scope>NUCLEOTIDE SEQUENCE [LARGE SCALE GENOMIC DNA]</scope>
    <source>
        <strain evidence="5 6">RP1T</strain>
    </source>
</reference>
<keyword evidence="6" id="KW-1185">Reference proteome</keyword>
<dbReference type="AlphaFoldDB" id="A0A2S9QJW5"/>
<evidence type="ECO:0000256" key="3">
    <source>
        <dbReference type="ARBA" id="ARBA00012972"/>
    </source>
</evidence>
<dbReference type="InterPro" id="IPR002020">
    <property type="entry name" value="Citrate_synthase"/>
</dbReference>
<dbReference type="PANTHER" id="PTHR11739">
    <property type="entry name" value="CITRATE SYNTHASE"/>
    <property type="match status" value="1"/>
</dbReference>
<comment type="pathway">
    <text evidence="1">Carbohydrate metabolism; tricarboxylic acid cycle; isocitrate from oxaloacetate: step 1/2.</text>
</comment>
<dbReference type="UniPathway" id="UPA00223">
    <property type="reaction ID" value="UER00717"/>
</dbReference>
<dbReference type="InterPro" id="IPR016143">
    <property type="entry name" value="Citrate_synth-like_sm_a-sub"/>
</dbReference>
<evidence type="ECO:0000256" key="4">
    <source>
        <dbReference type="ARBA" id="ARBA00022679"/>
    </source>
</evidence>
<dbReference type="EMBL" id="PUEJ01000001">
    <property type="protein sequence ID" value="PRH89644.1"/>
    <property type="molecule type" value="Genomic_DNA"/>
</dbReference>
<comment type="similarity">
    <text evidence="2">Belongs to the citrate synthase family.</text>
</comment>
<dbReference type="GO" id="GO:0006099">
    <property type="term" value="P:tricarboxylic acid cycle"/>
    <property type="evidence" value="ECO:0007669"/>
    <property type="project" value="UniProtKB-UniPathway"/>
</dbReference>
<dbReference type="CDD" id="cd06100">
    <property type="entry name" value="CCL_ACL-C"/>
    <property type="match status" value="1"/>
</dbReference>
<evidence type="ECO:0000256" key="2">
    <source>
        <dbReference type="ARBA" id="ARBA00010566"/>
    </source>
</evidence>
<dbReference type="SUPFAM" id="SSF48256">
    <property type="entry name" value="Citrate synthase"/>
    <property type="match status" value="1"/>
</dbReference>
<dbReference type="InterPro" id="IPR036969">
    <property type="entry name" value="Citrate_synthase_sf"/>
</dbReference>
<evidence type="ECO:0000256" key="1">
    <source>
        <dbReference type="ARBA" id="ARBA00004751"/>
    </source>
</evidence>
<dbReference type="NCBIfam" id="NF004868">
    <property type="entry name" value="PRK06224.1-5"/>
    <property type="match status" value="1"/>
</dbReference>
<proteinExistence type="inferred from homology"/>
<dbReference type="GO" id="GO:0036440">
    <property type="term" value="F:citrate synthase activity"/>
    <property type="evidence" value="ECO:0007669"/>
    <property type="project" value="UniProtKB-EC"/>
</dbReference>
<dbReference type="RefSeq" id="WP_105860607.1">
    <property type="nucleotide sequence ID" value="NZ_PUEJ01000001.1"/>
</dbReference>
<evidence type="ECO:0000313" key="6">
    <source>
        <dbReference type="Proteomes" id="UP000237682"/>
    </source>
</evidence>
<dbReference type="InterPro" id="IPR016142">
    <property type="entry name" value="Citrate_synth-like_lrg_a-sub"/>
</dbReference>